<proteinExistence type="predicted"/>
<sequence>MGSSGAVEVINSKGCLSLFVAAPASLPPASLPSINSSRSSCLMSPASMAVSKPGAGFPRTATSGPFAGLVICVTGLSKEARKQVMDATERLGGQYSASLHPQCTHLVVQSFGGRKFEHALKHGLKNGLFVITLGWLVDSVRRNVRMSETLYAVKCVGESGLPLQELNHLVNYRGLDKSCLPIYEDRHRTSTTWQPHLPTSEKETLGNRGPILTNKVIHIDSNVPNDLKKKVVDAAVREGATFIDQWFVGCQASHVVCEGPYIHKYIGHANNLVTPLWILKSVKENYVHRLVHVSKDLARHIAVTLDNVQISLAEQDASGQNAYQATRESISCRNSRKGVEDRQKIVDMAKNGVRNRRSVRLRTCQITIRPITPSSLLDSICWSISDPASLACIYMDCHGKEDVNETHAPAFFNASADNRDLDASFSNVSRPLKESEKREVIFKNHFLTILFPIDRFGELGPSSRTFFREGGFTCLQLLEHVYNFYQENMTAEEIDVAIHTDSKHADGLRSLYASKEIVDPSLMQFKRIDFLGSRRSFEVLKRVSGENNCNVYELMIRA</sequence>
<dbReference type="PROSITE" id="PS50172">
    <property type="entry name" value="BRCT"/>
    <property type="match status" value="1"/>
</dbReference>
<evidence type="ECO:0000313" key="2">
    <source>
        <dbReference type="EMBL" id="JAT49797.1"/>
    </source>
</evidence>
<dbReference type="Pfam" id="PF12738">
    <property type="entry name" value="PTCB-BRCT"/>
    <property type="match status" value="1"/>
</dbReference>
<evidence type="ECO:0000259" key="1">
    <source>
        <dbReference type="PROSITE" id="PS50172"/>
    </source>
</evidence>
<dbReference type="AlphaFoldDB" id="A0A1D1Y567"/>
<organism evidence="2">
    <name type="scientific">Anthurium amnicola</name>
    <dbReference type="NCBI Taxonomy" id="1678845"/>
    <lineage>
        <taxon>Eukaryota</taxon>
        <taxon>Viridiplantae</taxon>
        <taxon>Streptophyta</taxon>
        <taxon>Embryophyta</taxon>
        <taxon>Tracheophyta</taxon>
        <taxon>Spermatophyta</taxon>
        <taxon>Magnoliopsida</taxon>
        <taxon>Liliopsida</taxon>
        <taxon>Araceae</taxon>
        <taxon>Pothoideae</taxon>
        <taxon>Potheae</taxon>
        <taxon>Anthurium</taxon>
    </lineage>
</organism>
<feature type="domain" description="BRCT" evidence="1">
    <location>
        <begin position="61"/>
        <end position="153"/>
    </location>
</feature>
<dbReference type="CDD" id="cd17731">
    <property type="entry name" value="BRCT_TopBP1_rpt2_like"/>
    <property type="match status" value="1"/>
</dbReference>
<dbReference type="InterPro" id="IPR001357">
    <property type="entry name" value="BRCT_dom"/>
</dbReference>
<dbReference type="GO" id="GO:0016853">
    <property type="term" value="F:isomerase activity"/>
    <property type="evidence" value="ECO:0007669"/>
    <property type="project" value="UniProtKB-KW"/>
</dbReference>
<dbReference type="PANTHER" id="PTHR47576:SF2">
    <property type="entry name" value="BRCT DOMAIN DNA REPAIR PROTEIN-RELATED"/>
    <property type="match status" value="1"/>
</dbReference>
<name>A0A1D1Y567_9ARAE</name>
<dbReference type="InterPro" id="IPR059215">
    <property type="entry name" value="BRCT2_TopBP1-like"/>
</dbReference>
<dbReference type="EMBL" id="GDJX01018139">
    <property type="protein sequence ID" value="JAT49797.1"/>
    <property type="molecule type" value="Transcribed_RNA"/>
</dbReference>
<dbReference type="SMART" id="SM00292">
    <property type="entry name" value="BRCT"/>
    <property type="match status" value="2"/>
</dbReference>
<reference evidence="2" key="1">
    <citation type="submission" date="2015-07" db="EMBL/GenBank/DDBJ databases">
        <title>Transcriptome Assembly of Anthurium amnicola.</title>
        <authorList>
            <person name="Suzuki J."/>
        </authorList>
    </citation>
    <scope>NUCLEOTIDE SEQUENCE</scope>
</reference>
<dbReference type="InterPro" id="IPR036420">
    <property type="entry name" value="BRCT_dom_sf"/>
</dbReference>
<gene>
    <name evidence="2" type="primary">Topbp1_4</name>
    <name evidence="2" type="ORF">g.118370</name>
</gene>
<accession>A0A1D1Y567</accession>
<keyword evidence="2" id="KW-0413">Isomerase</keyword>
<dbReference type="SUPFAM" id="SSF52113">
    <property type="entry name" value="BRCT domain"/>
    <property type="match status" value="2"/>
</dbReference>
<protein>
    <submittedName>
        <fullName evidence="2">DNA topoisomerase 2-binding protein 1</fullName>
    </submittedName>
</protein>
<dbReference type="Gene3D" id="3.40.50.10190">
    <property type="entry name" value="BRCT domain"/>
    <property type="match status" value="1"/>
</dbReference>
<dbReference type="PANTHER" id="PTHR47576">
    <property type="entry name" value="BRCT DOMAIN DNA REPAIR PROTEIN-RELATED"/>
    <property type="match status" value="1"/>
</dbReference>